<sequence length="597" mass="68103">MSTDSASPFAHVLGTGFVPDTHQTAQLKSLVTNYSERLVSVKEELSKLQAKIVELETLRDGHQALLSNAIGSRPTSRDLPPDVLVHIFTHCLSTHPLPSPSISEAPLLLTMICRSWREIALSNPCLWSSIRIILPLIPNTRMYHEIRKSYENLMTRRMSGIRAWLDRSGCLPLSFSVHYGRTDYTSNPQETLMFWRFMALLFDYRLRWGKAIHDFAPSAGRWDHHSITVLPPPPPVLEFPLLQEFKFRPAYLSPNMPQTHRQKWESALLQSPSLRKLIIGSGWFSPSDLLSFPVRWGHLVHLDIRSADDDHRILSYRLSIEHSTMLELLSQCSSLEFFSAAVLCPGTLPEQGHDLRTPLQLARLHTLDLHIFTTRMGSVTYRAESILDHLVVPNLRYLSLVMRGRGSRRPSGLHSIQGYDRLSMDGHFIPQFIYRSDCHLISLSLRLPFLDSALFNVLDAVPELTTLELKEICGCTPEGETTSVTTEQILGWLTPDMSIRRPPTLCPNLEHFTLTLGRWKRKTRNNVAAFARTWKADIDNGQQNRVGRLKSFAIRFADLQPVRQGIGNVFRSDVLGYLEDWKPKSKYIDPGEIFYLD</sequence>
<keyword evidence="1" id="KW-0175">Coiled coil</keyword>
<name>A0ABR2ZXY5_9AGAR</name>
<evidence type="ECO:0000256" key="1">
    <source>
        <dbReference type="SAM" id="Coils"/>
    </source>
</evidence>
<dbReference type="EMBL" id="JBBXMP010000041">
    <property type="protein sequence ID" value="KAL0065941.1"/>
    <property type="molecule type" value="Genomic_DNA"/>
</dbReference>
<dbReference type="SUPFAM" id="SSF52047">
    <property type="entry name" value="RNI-like"/>
    <property type="match status" value="1"/>
</dbReference>
<keyword evidence="3" id="KW-1185">Reference proteome</keyword>
<gene>
    <name evidence="2" type="ORF">AAF712_007068</name>
</gene>
<evidence type="ECO:0008006" key="4">
    <source>
        <dbReference type="Google" id="ProtNLM"/>
    </source>
</evidence>
<evidence type="ECO:0000313" key="3">
    <source>
        <dbReference type="Proteomes" id="UP001437256"/>
    </source>
</evidence>
<dbReference type="Gene3D" id="3.80.10.10">
    <property type="entry name" value="Ribonuclease Inhibitor"/>
    <property type="match status" value="1"/>
</dbReference>
<organism evidence="2 3">
    <name type="scientific">Marasmius tenuissimus</name>
    <dbReference type="NCBI Taxonomy" id="585030"/>
    <lineage>
        <taxon>Eukaryota</taxon>
        <taxon>Fungi</taxon>
        <taxon>Dikarya</taxon>
        <taxon>Basidiomycota</taxon>
        <taxon>Agaricomycotina</taxon>
        <taxon>Agaricomycetes</taxon>
        <taxon>Agaricomycetidae</taxon>
        <taxon>Agaricales</taxon>
        <taxon>Marasmiineae</taxon>
        <taxon>Marasmiaceae</taxon>
        <taxon>Marasmius</taxon>
    </lineage>
</organism>
<comment type="caution">
    <text evidence="2">The sequence shown here is derived from an EMBL/GenBank/DDBJ whole genome shotgun (WGS) entry which is preliminary data.</text>
</comment>
<dbReference type="InterPro" id="IPR032675">
    <property type="entry name" value="LRR_dom_sf"/>
</dbReference>
<feature type="coiled-coil region" evidence="1">
    <location>
        <begin position="31"/>
        <end position="65"/>
    </location>
</feature>
<evidence type="ECO:0000313" key="2">
    <source>
        <dbReference type="EMBL" id="KAL0065941.1"/>
    </source>
</evidence>
<accession>A0ABR2ZXY5</accession>
<dbReference type="Proteomes" id="UP001437256">
    <property type="component" value="Unassembled WGS sequence"/>
</dbReference>
<reference evidence="2 3" key="1">
    <citation type="submission" date="2024-05" db="EMBL/GenBank/DDBJ databases">
        <title>A draft genome resource for the thread blight pathogen Marasmius tenuissimus strain MS-2.</title>
        <authorList>
            <person name="Yulfo-Soto G.E."/>
            <person name="Baruah I.K."/>
            <person name="Amoako-Attah I."/>
            <person name="Bukari Y."/>
            <person name="Meinhardt L.W."/>
            <person name="Bailey B.A."/>
            <person name="Cohen S.P."/>
        </authorList>
    </citation>
    <scope>NUCLEOTIDE SEQUENCE [LARGE SCALE GENOMIC DNA]</scope>
    <source>
        <strain evidence="2 3">MS-2</strain>
    </source>
</reference>
<protein>
    <recommendedName>
        <fullName evidence="4">F-box domain-containing protein</fullName>
    </recommendedName>
</protein>
<proteinExistence type="predicted"/>
<dbReference type="Gene3D" id="1.20.1280.50">
    <property type="match status" value="1"/>
</dbReference>